<comment type="similarity">
    <text evidence="1">Belongs to the MAGUK family.</text>
</comment>
<protein>
    <submittedName>
        <fullName evidence="6">Uncharacterized protein</fullName>
    </submittedName>
</protein>
<dbReference type="InterPro" id="IPR001452">
    <property type="entry name" value="SH3_domain"/>
</dbReference>
<proteinExistence type="inferred from homology"/>
<name>A0A6V7V4C7_MELEN</name>
<dbReference type="SUPFAM" id="SSF52540">
    <property type="entry name" value="P-loop containing nucleoside triphosphate hydrolases"/>
    <property type="match status" value="1"/>
</dbReference>
<dbReference type="SUPFAM" id="SSF50044">
    <property type="entry name" value="SH3-domain"/>
    <property type="match status" value="1"/>
</dbReference>
<dbReference type="Pfam" id="PF00625">
    <property type="entry name" value="Guanylate_kin"/>
    <property type="match status" value="1"/>
</dbReference>
<accession>A0A6V7V4C7</accession>
<evidence type="ECO:0000256" key="3">
    <source>
        <dbReference type="PROSITE-ProRule" id="PRU00192"/>
    </source>
</evidence>
<feature type="domain" description="Guanylate kinase-like" evidence="5">
    <location>
        <begin position="288"/>
        <end position="469"/>
    </location>
</feature>
<evidence type="ECO:0000259" key="4">
    <source>
        <dbReference type="PROSITE" id="PS50002"/>
    </source>
</evidence>
<reference evidence="6 7" key="1">
    <citation type="submission" date="2020-08" db="EMBL/GenBank/DDBJ databases">
        <authorList>
            <person name="Koutsovoulos G."/>
            <person name="Danchin GJ E."/>
        </authorList>
    </citation>
    <scope>NUCLEOTIDE SEQUENCE [LARGE SCALE GENOMIC DNA]</scope>
</reference>
<dbReference type="InterPro" id="IPR036028">
    <property type="entry name" value="SH3-like_dom_sf"/>
</dbReference>
<dbReference type="Gene3D" id="3.40.50.300">
    <property type="entry name" value="P-loop containing nucleotide triphosphate hydrolases"/>
    <property type="match status" value="1"/>
</dbReference>
<keyword evidence="2 3" id="KW-0728">SH3 domain</keyword>
<dbReference type="InterPro" id="IPR027417">
    <property type="entry name" value="P-loop_NTPase"/>
</dbReference>
<dbReference type="PROSITE" id="PS50052">
    <property type="entry name" value="GUANYLATE_KINASE_2"/>
    <property type="match status" value="1"/>
</dbReference>
<dbReference type="InterPro" id="IPR008144">
    <property type="entry name" value="Guanylate_kin-like_dom"/>
</dbReference>
<dbReference type="PROSITE" id="PS50002">
    <property type="entry name" value="SH3"/>
    <property type="match status" value="1"/>
</dbReference>
<dbReference type="AlphaFoldDB" id="A0A6V7V4C7"/>
<evidence type="ECO:0000256" key="2">
    <source>
        <dbReference type="ARBA" id="ARBA00022443"/>
    </source>
</evidence>
<feature type="domain" description="SH3" evidence="4">
    <location>
        <begin position="209"/>
        <end position="281"/>
    </location>
</feature>
<dbReference type="SMART" id="SM00072">
    <property type="entry name" value="GuKc"/>
    <property type="match status" value="1"/>
</dbReference>
<evidence type="ECO:0000313" key="6">
    <source>
        <dbReference type="EMBL" id="CAD2169283.1"/>
    </source>
</evidence>
<dbReference type="Proteomes" id="UP000580250">
    <property type="component" value="Unassembled WGS sequence"/>
</dbReference>
<dbReference type="EMBL" id="CAJEWN010000151">
    <property type="protein sequence ID" value="CAD2169283.1"/>
    <property type="molecule type" value="Genomic_DNA"/>
</dbReference>
<evidence type="ECO:0000313" key="7">
    <source>
        <dbReference type="Proteomes" id="UP000580250"/>
    </source>
</evidence>
<sequence length="501" mass="57281">MADDEDFLSEMRGNAGRLSDCLSSLLHRIEQLETQKIIKNIEINSNHNEEILSSPTTITDKLLNGKGKFYDSQLTSRREYLSVDPFSGQRKLVTIIERPLPSGPLRAQSPTQLNSPETEQLIQNKKHLLASAYESRIVEIQPNLLEGLEVEQICGQFVAVKVTPELSKFIRPGDTLVELDGQPFINKKQIYQPKGAVQIKLVLSDLYSAPMEFCRVLDDYKANIISENINQNLLPYLSFSLQRGDILQILSKNENYFQARKVNDLSTSGFVPNNIRTRPVAMLCPYGRRVIALIGANGVGRRSLKKMLIEYRPYEFAGVVPITSRAPKQGEQHGREYFFERKEDVLQLIRDRQMIEWGEYNDQLYGTTAESVRQVIRSGRVCVLDCSPKAISSLYNSEFMPFIVVVASPELDELIQLNKEQTNNLDNLKNICEQSCKFVNENEWAKQADLLLINRNRDISLRRLLDALESLKSESQWIPLEWLQTNFQAPPQQTTKVTKRK</sequence>
<gene>
    <name evidence="6" type="ORF">MENT_LOCUS20615</name>
</gene>
<dbReference type="InterPro" id="IPR050716">
    <property type="entry name" value="MAGUK"/>
</dbReference>
<evidence type="ECO:0000256" key="1">
    <source>
        <dbReference type="ARBA" id="ARBA00007014"/>
    </source>
</evidence>
<dbReference type="OrthoDB" id="65789at2759"/>
<dbReference type="PANTHER" id="PTHR23122">
    <property type="entry name" value="MEMBRANE-ASSOCIATED GUANYLATE KINASE MAGUK"/>
    <property type="match status" value="1"/>
</dbReference>
<comment type="caution">
    <text evidence="6">The sequence shown here is derived from an EMBL/GenBank/DDBJ whole genome shotgun (WGS) entry which is preliminary data.</text>
</comment>
<dbReference type="InterPro" id="IPR008145">
    <property type="entry name" value="GK/Ca_channel_bsu"/>
</dbReference>
<dbReference type="Gene3D" id="2.30.30.40">
    <property type="entry name" value="SH3 Domains"/>
    <property type="match status" value="1"/>
</dbReference>
<evidence type="ECO:0000259" key="5">
    <source>
        <dbReference type="PROSITE" id="PS50052"/>
    </source>
</evidence>
<organism evidence="6 7">
    <name type="scientific">Meloidogyne enterolobii</name>
    <name type="common">Root-knot nematode worm</name>
    <name type="synonym">Meloidogyne mayaguensis</name>
    <dbReference type="NCBI Taxonomy" id="390850"/>
    <lineage>
        <taxon>Eukaryota</taxon>
        <taxon>Metazoa</taxon>
        <taxon>Ecdysozoa</taxon>
        <taxon>Nematoda</taxon>
        <taxon>Chromadorea</taxon>
        <taxon>Rhabditida</taxon>
        <taxon>Tylenchina</taxon>
        <taxon>Tylenchomorpha</taxon>
        <taxon>Tylenchoidea</taxon>
        <taxon>Meloidogynidae</taxon>
        <taxon>Meloidogyninae</taxon>
        <taxon>Meloidogyne</taxon>
    </lineage>
</organism>